<dbReference type="KEGG" id="sth:STH1167"/>
<protein>
    <submittedName>
        <fullName evidence="2">Putative acetyltransferase</fullName>
    </submittedName>
</protein>
<keyword evidence="3" id="KW-1185">Reference proteome</keyword>
<accession>Q67Q91</accession>
<organism evidence="2 3">
    <name type="scientific">Symbiobacterium thermophilum (strain DSM 24528 / JCM 14929 / IAM 14863 / T)</name>
    <dbReference type="NCBI Taxonomy" id="292459"/>
    <lineage>
        <taxon>Bacteria</taxon>
        <taxon>Bacillati</taxon>
        <taxon>Bacillota</taxon>
        <taxon>Clostridia</taxon>
        <taxon>Eubacteriales</taxon>
        <taxon>Symbiobacteriaceae</taxon>
        <taxon>Symbiobacterium</taxon>
    </lineage>
</organism>
<dbReference type="Gene3D" id="3.40.630.30">
    <property type="match status" value="1"/>
</dbReference>
<dbReference type="HOGENOM" id="CLU_013985_36_1_9"/>
<name>Q67Q91_SYMTH</name>
<dbReference type="CDD" id="cd04301">
    <property type="entry name" value="NAT_SF"/>
    <property type="match status" value="1"/>
</dbReference>
<reference evidence="2 3" key="1">
    <citation type="journal article" date="2004" name="Nucleic Acids Res.">
        <title>Genome sequence of Symbiobacterium thermophilum, an uncultivable bacterium that depends on microbial commensalism.</title>
        <authorList>
            <person name="Ueda K."/>
            <person name="Yamashita A."/>
            <person name="Ishikawa J."/>
            <person name="Shimada M."/>
            <person name="Watsuji T."/>
            <person name="Morimura K."/>
            <person name="Ikeda H."/>
            <person name="Hattori M."/>
            <person name="Beppu T."/>
        </authorList>
    </citation>
    <scope>NUCLEOTIDE SEQUENCE [LARGE SCALE GENOMIC DNA]</scope>
    <source>
        <strain evidence="3">T / IAM 14863</strain>
    </source>
</reference>
<dbReference type="SUPFAM" id="SSF55729">
    <property type="entry name" value="Acyl-CoA N-acyltransferases (Nat)"/>
    <property type="match status" value="1"/>
</dbReference>
<evidence type="ECO:0000259" key="1">
    <source>
        <dbReference type="PROSITE" id="PS51186"/>
    </source>
</evidence>
<dbReference type="GO" id="GO:0016747">
    <property type="term" value="F:acyltransferase activity, transferring groups other than amino-acyl groups"/>
    <property type="evidence" value="ECO:0007669"/>
    <property type="project" value="InterPro"/>
</dbReference>
<evidence type="ECO:0000313" key="2">
    <source>
        <dbReference type="EMBL" id="BAD40152.1"/>
    </source>
</evidence>
<evidence type="ECO:0000313" key="3">
    <source>
        <dbReference type="Proteomes" id="UP000000417"/>
    </source>
</evidence>
<sequence>MAIQYRAATRADLNALLPLVEAFAREQQNQLGLYSLAEGFMQFAKTGLAQALEHPAAVVMIAEDEGRGEGPVGYCVGSLQEPPALFRPELYTYISDLYVLPEYRRRGIGTGLVERVRGWGYLKGAFSVSMIVPTGSAAVGLGERVGMRPIQVLMYASGQR</sequence>
<feature type="domain" description="N-acetyltransferase" evidence="1">
    <location>
        <begin position="3"/>
        <end position="160"/>
    </location>
</feature>
<dbReference type="InterPro" id="IPR000182">
    <property type="entry name" value="GNAT_dom"/>
</dbReference>
<dbReference type="InterPro" id="IPR016181">
    <property type="entry name" value="Acyl_CoA_acyltransferase"/>
</dbReference>
<dbReference type="eggNOG" id="COG0456">
    <property type="taxonomic scope" value="Bacteria"/>
</dbReference>
<dbReference type="STRING" id="292459.STH1167"/>
<keyword evidence="2" id="KW-0808">Transferase</keyword>
<gene>
    <name evidence="2" type="ordered locus">STH1167</name>
</gene>
<dbReference type="RefSeq" id="WP_011195298.1">
    <property type="nucleotide sequence ID" value="NC_006177.1"/>
</dbReference>
<dbReference type="Proteomes" id="UP000000417">
    <property type="component" value="Chromosome"/>
</dbReference>
<dbReference type="EMBL" id="AP006840">
    <property type="protein sequence ID" value="BAD40152.1"/>
    <property type="molecule type" value="Genomic_DNA"/>
</dbReference>
<dbReference type="Pfam" id="PF00583">
    <property type="entry name" value="Acetyltransf_1"/>
    <property type="match status" value="1"/>
</dbReference>
<dbReference type="PANTHER" id="PTHR43072">
    <property type="entry name" value="N-ACETYLTRANSFERASE"/>
    <property type="match status" value="1"/>
</dbReference>
<dbReference type="AlphaFoldDB" id="Q67Q91"/>
<proteinExistence type="predicted"/>
<dbReference type="PROSITE" id="PS51186">
    <property type="entry name" value="GNAT"/>
    <property type="match status" value="1"/>
</dbReference>